<evidence type="ECO:0000313" key="1">
    <source>
        <dbReference type="EMBL" id="KAH6645668.1"/>
    </source>
</evidence>
<name>A0A9P8RGM5_9PEZI</name>
<dbReference type="Proteomes" id="UP000758603">
    <property type="component" value="Unassembled WGS sequence"/>
</dbReference>
<protein>
    <recommendedName>
        <fullName evidence="3">Tetratricopeptide repeat protein</fullName>
    </recommendedName>
</protein>
<feature type="non-terminal residue" evidence="1">
    <location>
        <position position="1"/>
    </location>
</feature>
<proteinExistence type="predicted"/>
<gene>
    <name evidence="1" type="ORF">BKA67DRAFT_527159</name>
</gene>
<dbReference type="AlphaFoldDB" id="A0A9P8RGM5"/>
<dbReference type="Pfam" id="PF13424">
    <property type="entry name" value="TPR_12"/>
    <property type="match status" value="1"/>
</dbReference>
<accession>A0A9P8RGM5</accession>
<dbReference type="GeneID" id="70127710"/>
<dbReference type="EMBL" id="JAGPXC010000011">
    <property type="protein sequence ID" value="KAH6645668.1"/>
    <property type="molecule type" value="Genomic_DNA"/>
</dbReference>
<evidence type="ECO:0008006" key="3">
    <source>
        <dbReference type="Google" id="ProtNLM"/>
    </source>
</evidence>
<comment type="caution">
    <text evidence="1">The sequence shown here is derived from an EMBL/GenBank/DDBJ whole genome shotgun (WGS) entry which is preliminary data.</text>
</comment>
<sequence length="88" mass="9930">QLKEAIAIYEHVVAVRRETLDEKDHSRLASEHQLASAYLKDGLAQEAVDLLEHVIAVESQLYAENDPDRQISIELLANARKQLEAEIP</sequence>
<reference evidence="1" key="1">
    <citation type="journal article" date="2021" name="Nat. Commun.">
        <title>Genetic determinants of endophytism in the Arabidopsis root mycobiome.</title>
        <authorList>
            <person name="Mesny F."/>
            <person name="Miyauchi S."/>
            <person name="Thiergart T."/>
            <person name="Pickel B."/>
            <person name="Atanasova L."/>
            <person name="Karlsson M."/>
            <person name="Huettel B."/>
            <person name="Barry K.W."/>
            <person name="Haridas S."/>
            <person name="Chen C."/>
            <person name="Bauer D."/>
            <person name="Andreopoulos W."/>
            <person name="Pangilinan J."/>
            <person name="LaButti K."/>
            <person name="Riley R."/>
            <person name="Lipzen A."/>
            <person name="Clum A."/>
            <person name="Drula E."/>
            <person name="Henrissat B."/>
            <person name="Kohler A."/>
            <person name="Grigoriev I.V."/>
            <person name="Martin F.M."/>
            <person name="Hacquard S."/>
        </authorList>
    </citation>
    <scope>NUCLEOTIDE SEQUENCE</scope>
    <source>
        <strain evidence="1">MPI-SDFR-AT-0073</strain>
    </source>
</reference>
<evidence type="ECO:0000313" key="2">
    <source>
        <dbReference type="Proteomes" id="UP000758603"/>
    </source>
</evidence>
<dbReference type="InterPro" id="IPR011990">
    <property type="entry name" value="TPR-like_helical_dom_sf"/>
</dbReference>
<dbReference type="Gene3D" id="1.25.40.10">
    <property type="entry name" value="Tetratricopeptide repeat domain"/>
    <property type="match status" value="1"/>
</dbReference>
<organism evidence="1 2">
    <name type="scientific">Truncatella angustata</name>
    <dbReference type="NCBI Taxonomy" id="152316"/>
    <lineage>
        <taxon>Eukaryota</taxon>
        <taxon>Fungi</taxon>
        <taxon>Dikarya</taxon>
        <taxon>Ascomycota</taxon>
        <taxon>Pezizomycotina</taxon>
        <taxon>Sordariomycetes</taxon>
        <taxon>Xylariomycetidae</taxon>
        <taxon>Amphisphaeriales</taxon>
        <taxon>Sporocadaceae</taxon>
        <taxon>Truncatella</taxon>
    </lineage>
</organism>
<keyword evidence="2" id="KW-1185">Reference proteome</keyword>
<dbReference type="SUPFAM" id="SSF48452">
    <property type="entry name" value="TPR-like"/>
    <property type="match status" value="1"/>
</dbReference>
<dbReference type="OrthoDB" id="5240272at2759"/>
<dbReference type="RefSeq" id="XP_045952182.1">
    <property type="nucleotide sequence ID" value="XM_046098818.1"/>
</dbReference>